<gene>
    <name evidence="2" type="ORF">JCM9157_609</name>
</gene>
<dbReference type="eggNOG" id="COG2839">
    <property type="taxonomic scope" value="Bacteria"/>
</dbReference>
<dbReference type="InterPro" id="IPR007403">
    <property type="entry name" value="DUF456"/>
</dbReference>
<name>W4QQI1_HALA3</name>
<dbReference type="STRING" id="1236973.JCM9157_609"/>
<proteinExistence type="predicted"/>
<evidence type="ECO:0000313" key="2">
    <source>
        <dbReference type="EMBL" id="GAE33594.1"/>
    </source>
</evidence>
<keyword evidence="1" id="KW-1133">Transmembrane helix</keyword>
<protein>
    <recommendedName>
        <fullName evidence="4">DUF456 domain-containing protein</fullName>
    </recommendedName>
</protein>
<evidence type="ECO:0000256" key="1">
    <source>
        <dbReference type="SAM" id="Phobius"/>
    </source>
</evidence>
<comment type="caution">
    <text evidence="2">The sequence shown here is derived from an EMBL/GenBank/DDBJ whole genome shotgun (WGS) entry which is preliminary data.</text>
</comment>
<keyword evidence="1" id="KW-0472">Membrane</keyword>
<organism evidence="2 3">
    <name type="scientific">Halalkalibacter akibai (strain ATCC 43226 / DSM 21942 / CIP 109018 / JCM 9157 / 1139)</name>
    <name type="common">Bacillus akibai</name>
    <dbReference type="NCBI Taxonomy" id="1236973"/>
    <lineage>
        <taxon>Bacteria</taxon>
        <taxon>Bacillati</taxon>
        <taxon>Bacillota</taxon>
        <taxon>Bacilli</taxon>
        <taxon>Bacillales</taxon>
        <taxon>Bacillaceae</taxon>
        <taxon>Halalkalibacter</taxon>
    </lineage>
</organism>
<dbReference type="PANTHER" id="PTHR39165:SF1">
    <property type="entry name" value="DUF456 DOMAIN-CONTAINING PROTEIN"/>
    <property type="match status" value="1"/>
</dbReference>
<dbReference type="Proteomes" id="UP000018896">
    <property type="component" value="Unassembled WGS sequence"/>
</dbReference>
<feature type="transmembrane region" description="Helical" evidence="1">
    <location>
        <begin position="12"/>
        <end position="42"/>
    </location>
</feature>
<dbReference type="AlphaFoldDB" id="W4QQI1"/>
<accession>W4QQI1</accession>
<feature type="transmembrane region" description="Helical" evidence="1">
    <location>
        <begin position="129"/>
        <end position="155"/>
    </location>
</feature>
<keyword evidence="3" id="KW-1185">Reference proteome</keyword>
<dbReference type="EMBL" id="BAUV01000003">
    <property type="protein sequence ID" value="GAE33594.1"/>
    <property type="molecule type" value="Genomic_DNA"/>
</dbReference>
<dbReference type="OrthoDB" id="9808460at2"/>
<feature type="transmembrane region" description="Helical" evidence="1">
    <location>
        <begin position="85"/>
        <end position="109"/>
    </location>
</feature>
<dbReference type="RefSeq" id="WP_035661926.1">
    <property type="nucleotide sequence ID" value="NZ_BAUV01000003.1"/>
</dbReference>
<sequence length="161" mass="17841">MTVLIWILIVALFILSFVGLIFPIIPSVAALWGGFLLYVFFIGGNLSIWFWIGIVLLTLVILGSDLIASQFFVKKYKGSKWGERMAAIGVILGSFIYPPFGLIVVPFLLVFTAEMVTSKNANHALKVAVASLLAFLSSTFAKGLLQFIMITWFLIEVLWFG</sequence>
<dbReference type="Pfam" id="PF04306">
    <property type="entry name" value="DUF456"/>
    <property type="match status" value="1"/>
</dbReference>
<reference evidence="2 3" key="1">
    <citation type="journal article" date="2014" name="Genome Announc.">
        <title>Draft Genome Sequences of Three Alkaliphilic Bacillus Strains, Bacillus wakoensis JCM 9140T, Bacillus akibai JCM 9157T, and Bacillus hemicellulosilyticus JCM 9152T.</title>
        <authorList>
            <person name="Yuki M."/>
            <person name="Oshima K."/>
            <person name="Suda W."/>
            <person name="Oshida Y."/>
            <person name="Kitamura K."/>
            <person name="Iida T."/>
            <person name="Hattori M."/>
            <person name="Ohkuma M."/>
        </authorList>
    </citation>
    <scope>NUCLEOTIDE SEQUENCE [LARGE SCALE GENOMIC DNA]</scope>
    <source>
        <strain evidence="2 3">JCM 9157</strain>
    </source>
</reference>
<evidence type="ECO:0008006" key="4">
    <source>
        <dbReference type="Google" id="ProtNLM"/>
    </source>
</evidence>
<keyword evidence="1" id="KW-0812">Transmembrane</keyword>
<dbReference type="PANTHER" id="PTHR39165">
    <property type="entry name" value="IG HYPOTHETICAL 17883"/>
    <property type="match status" value="1"/>
</dbReference>
<evidence type="ECO:0000313" key="3">
    <source>
        <dbReference type="Proteomes" id="UP000018896"/>
    </source>
</evidence>
<feature type="transmembrane region" description="Helical" evidence="1">
    <location>
        <begin position="48"/>
        <end position="73"/>
    </location>
</feature>